<keyword evidence="1" id="KW-0472">Membrane</keyword>
<sequence length="99" mass="11651">MTFTKYKDIKFPGNTVRGENHYPLSVLSPNTQPSKRLCAFSLISLILQEQLFFSVLQWWTKFLLFVRFLALFKFSEKLGLEVGFSCRYIFFLNLKLPSD</sequence>
<dbReference type="AGR" id="MGI:3641953"/>
<name>Q8CA97_MOUSE</name>
<reference evidence="2" key="8">
    <citation type="journal article" date="2005" name="Science">
        <title>Antisense Transcription in the Mammalian Transcriptome.</title>
        <authorList>
            <consortium name="RIKEN Genome Exploration Research Group and Genome Science Group (Genome Network Project Core Group) and the FANTOM Consortium"/>
        </authorList>
    </citation>
    <scope>NUCLEOTIDE SEQUENCE</scope>
    <source>
        <strain evidence="2">C57BL/6J</strain>
        <tissue evidence="2">Spinal cord</tissue>
    </source>
</reference>
<reference evidence="2" key="6">
    <citation type="journal article" date="2002" name="Nature">
        <title>Analysis of the mouse transcriptome based on functional annotation of 60,770 full-length cDNAs.</title>
        <authorList>
            <consortium name="The FANTOM Consortium and the RIKEN Genome Exploration Research Group Phase I and II Team"/>
        </authorList>
    </citation>
    <scope>NUCLEOTIDE SEQUENCE</scope>
    <source>
        <strain evidence="2">C57BL/6J</strain>
        <tissue evidence="2">Spinal cord</tissue>
    </source>
</reference>
<proteinExistence type="evidence at transcript level"/>
<protein>
    <submittedName>
        <fullName evidence="2">Uncharacterized protein</fullName>
    </submittedName>
</protein>
<reference evidence="2" key="4">
    <citation type="journal article" date="2001" name="Nature">
        <title>Functional annotation of a full-length mouse cDNA collection.</title>
        <authorList>
            <consortium name="The RIKEN Genome Exploration Research Group Phase II Team and the FANTOM Consortium"/>
        </authorList>
    </citation>
    <scope>NUCLEOTIDE SEQUENCE</scope>
    <source>
        <strain evidence="2">C57BL/6J</strain>
        <tissue evidence="2">Spinal cord</tissue>
    </source>
</reference>
<dbReference type="AlphaFoldDB" id="Q8CA97"/>
<dbReference type="EMBL" id="AK039239">
    <property type="protein sequence ID" value="BAC30289.1"/>
    <property type="molecule type" value="mRNA"/>
</dbReference>
<accession>Q8CA97</accession>
<evidence type="ECO:0000313" key="2">
    <source>
        <dbReference type="EMBL" id="BAC30289.1"/>
    </source>
</evidence>
<dbReference type="MGI" id="MGI:3641953">
    <property type="gene designation" value="Duxf5"/>
</dbReference>
<keyword evidence="1" id="KW-0812">Transmembrane</keyword>
<feature type="transmembrane region" description="Helical" evidence="1">
    <location>
        <begin position="37"/>
        <end position="59"/>
    </location>
</feature>
<keyword evidence="1" id="KW-1133">Transmembrane helix</keyword>
<evidence type="ECO:0000313" key="3">
    <source>
        <dbReference type="MGI" id="MGI:3641953"/>
    </source>
</evidence>
<organism evidence="2">
    <name type="scientific">Mus musculus</name>
    <name type="common">Mouse</name>
    <dbReference type="NCBI Taxonomy" id="10090"/>
    <lineage>
        <taxon>Eukaryota</taxon>
        <taxon>Metazoa</taxon>
        <taxon>Chordata</taxon>
        <taxon>Craniata</taxon>
        <taxon>Vertebrata</taxon>
        <taxon>Euteleostomi</taxon>
        <taxon>Mammalia</taxon>
        <taxon>Eutheria</taxon>
        <taxon>Euarchontoglires</taxon>
        <taxon>Glires</taxon>
        <taxon>Rodentia</taxon>
        <taxon>Myomorpha</taxon>
        <taxon>Muroidea</taxon>
        <taxon>Muridae</taxon>
        <taxon>Murinae</taxon>
        <taxon>Mus</taxon>
        <taxon>Mus</taxon>
    </lineage>
</organism>
<reference evidence="2" key="7">
    <citation type="journal article" date="2005" name="Science">
        <title>The Transcriptional Landscape of the Mammalian Genome.</title>
        <authorList>
            <consortium name="The FANTOM Consortium"/>
            <consortium name="Riken Genome Exploration Research Group and Genome Science Group (Genome Network Project Core Group)"/>
        </authorList>
    </citation>
    <scope>NUCLEOTIDE SEQUENCE</scope>
    <source>
        <strain evidence="2">C57BL/6J</strain>
        <tissue evidence="2">Spinal cord</tissue>
    </source>
</reference>
<gene>
    <name evidence="3" type="primary">Duxf5</name>
    <name evidence="3" type="synonym">Gm9919</name>
</gene>
<reference evidence="2" key="5">
    <citation type="submission" date="2001-07" db="EMBL/GenBank/DDBJ databases">
        <authorList>
            <person name="Adachi J."/>
            <person name="Aizawa K."/>
            <person name="Akimura T."/>
            <person name="Arakawa T."/>
            <person name="Bono H."/>
            <person name="Carninci P."/>
            <person name="Fukuda S."/>
            <person name="Furuno M."/>
            <person name="Hanagaki T."/>
            <person name="Hara A."/>
            <person name="Hashizume W."/>
            <person name="Hayashida K."/>
            <person name="Hayatsu N."/>
            <person name="Hiramoto K."/>
            <person name="Hiraoka T."/>
            <person name="Hirozane T."/>
            <person name="Hori F."/>
            <person name="Imotani K."/>
            <person name="Ishii Y."/>
            <person name="Itoh M."/>
            <person name="Kagawa I."/>
            <person name="Kasukawa T."/>
            <person name="Katoh H."/>
            <person name="Kawai J."/>
            <person name="Kojima Y."/>
            <person name="Kondo S."/>
            <person name="Konno H."/>
            <person name="Kouda M."/>
            <person name="Koya S."/>
            <person name="Kurihara C."/>
            <person name="Matsuyama T."/>
            <person name="Miyazaki A."/>
            <person name="Murata M."/>
            <person name="Nakamura M."/>
            <person name="Nishi K."/>
            <person name="Nomura K."/>
            <person name="Numazaki R."/>
            <person name="Ohno M."/>
            <person name="Ohsato N."/>
            <person name="Okazaki Y."/>
            <person name="Saito R."/>
            <person name="Saitoh H."/>
            <person name="Sakai C."/>
            <person name="Sakai K."/>
            <person name="Sakazume N."/>
            <person name="Sano H."/>
            <person name="Sasaki D."/>
            <person name="Shibata K."/>
            <person name="Shinagawa A."/>
            <person name="Shiraki T."/>
            <person name="Sogabe Y."/>
            <person name="Tagami M."/>
            <person name="Tagawa A."/>
            <person name="Takahashi F."/>
            <person name="Takaku-Akahira S."/>
            <person name="Takeda Y."/>
            <person name="Tanaka T."/>
            <person name="Tomaru A."/>
            <person name="Toya T."/>
            <person name="Yasunishi A."/>
            <person name="Muramatsu M."/>
            <person name="Hayashizaki Y."/>
        </authorList>
    </citation>
    <scope>NUCLEOTIDE SEQUENCE</scope>
    <source>
        <strain evidence="2">C57BL/6J</strain>
        <tissue evidence="2">Spinal cord</tissue>
    </source>
</reference>
<reference evidence="2" key="3">
    <citation type="journal article" date="2000" name="Genome Res.">
        <title>RIKEN integrated sequence analysis (RISA) system--384-format sequencing pipeline with 384 multicapillary sequencer.</title>
        <authorList>
            <person name="Shibata K."/>
            <person name="Itoh M."/>
            <person name="Aizawa K."/>
            <person name="Nagaoka S."/>
            <person name="Sasaki N."/>
            <person name="Carninci P."/>
            <person name="Konno H."/>
            <person name="Akiyama J."/>
            <person name="Nishi K."/>
            <person name="Kitsunai T."/>
            <person name="Tashiro H."/>
            <person name="Itoh M."/>
            <person name="Sumi N."/>
            <person name="Ishii Y."/>
            <person name="Nakamura S."/>
            <person name="Hazama M."/>
            <person name="Nishine T."/>
            <person name="Harada A."/>
            <person name="Yamamoto R."/>
            <person name="Matsumoto H."/>
            <person name="Sakaguchi S."/>
            <person name="Ikegami T."/>
            <person name="Kashiwagi K."/>
            <person name="Fujiwake S."/>
            <person name="Inoue K."/>
            <person name="Togawa Y."/>
            <person name="Izawa M."/>
            <person name="Ohara E."/>
            <person name="Watahiki M."/>
            <person name="Yoneda Y."/>
            <person name="Ishikawa T."/>
            <person name="Ozawa K."/>
            <person name="Tanaka T."/>
            <person name="Matsuura S."/>
            <person name="Kawai J."/>
            <person name="Okazaki Y."/>
            <person name="Muramatsu M."/>
            <person name="Inoue Y."/>
            <person name="Kira A."/>
            <person name="Hayashizaki Y."/>
        </authorList>
    </citation>
    <scope>NUCLEOTIDE SEQUENCE</scope>
    <source>
        <strain evidence="2">C57BL/6J</strain>
        <tissue evidence="2">Spinal cord</tissue>
    </source>
</reference>
<reference evidence="2" key="1">
    <citation type="journal article" date="1999" name="Methods Enzymol.">
        <title>High-efficiency full-length cDNA cloning.</title>
        <authorList>
            <person name="Carninci P."/>
            <person name="Hayashizaki Y."/>
        </authorList>
    </citation>
    <scope>NUCLEOTIDE SEQUENCE</scope>
    <source>
        <strain evidence="2">C57BL/6J</strain>
        <tissue evidence="2">Spinal cord</tissue>
    </source>
</reference>
<reference evidence="2" key="2">
    <citation type="journal article" date="2000" name="Genome Res.">
        <title>Normalization and subtraction of cap-trapper-selected cDNAs to prepare full-length cDNA libraries for rapid discovery of new genes.</title>
        <authorList>
            <person name="Carninci P."/>
            <person name="Shibata Y."/>
            <person name="Hayatsu N."/>
            <person name="Sugahara Y."/>
            <person name="Shibata K."/>
            <person name="Itoh M."/>
            <person name="Konno H."/>
            <person name="Okazaki Y."/>
            <person name="Muramatsu M."/>
            <person name="Hayashizaki Y."/>
        </authorList>
    </citation>
    <scope>NUCLEOTIDE SEQUENCE</scope>
    <source>
        <strain evidence="2">C57BL/6J</strain>
        <tissue evidence="2">Spinal cord</tissue>
    </source>
</reference>
<evidence type="ECO:0000256" key="1">
    <source>
        <dbReference type="SAM" id="Phobius"/>
    </source>
</evidence>